<organism evidence="3 4">
    <name type="scientific">Polychaeton citri CBS 116435</name>
    <dbReference type="NCBI Taxonomy" id="1314669"/>
    <lineage>
        <taxon>Eukaryota</taxon>
        <taxon>Fungi</taxon>
        <taxon>Dikarya</taxon>
        <taxon>Ascomycota</taxon>
        <taxon>Pezizomycotina</taxon>
        <taxon>Dothideomycetes</taxon>
        <taxon>Dothideomycetidae</taxon>
        <taxon>Capnodiales</taxon>
        <taxon>Capnodiaceae</taxon>
        <taxon>Polychaeton</taxon>
    </lineage>
</organism>
<sequence length="215" mass="24310">MATATARDGHGKRIKKRCISDSGISDQSGQRTELTLSGKEKFDKYGINSYSPTEIDFHASTDSNYDFEPRPMEPLPPMGPVTKDEFRKQFYKSSGYGSGITDTQQQRQGQQHQNALELGIYDKKFFDMLPKRKTKLNLADGKREVFWGLLAVEEFGHRLLIVYVVVCNLPWLIFAFILLYSLGHPADLQHAFTPIAISIALHGQLIDLLTKNLKS</sequence>
<reference evidence="3" key="1">
    <citation type="journal article" date="2020" name="Stud. Mycol.">
        <title>101 Dothideomycetes genomes: a test case for predicting lifestyles and emergence of pathogens.</title>
        <authorList>
            <person name="Haridas S."/>
            <person name="Albert R."/>
            <person name="Binder M."/>
            <person name="Bloem J."/>
            <person name="Labutti K."/>
            <person name="Salamov A."/>
            <person name="Andreopoulos B."/>
            <person name="Baker S."/>
            <person name="Barry K."/>
            <person name="Bills G."/>
            <person name="Bluhm B."/>
            <person name="Cannon C."/>
            <person name="Castanera R."/>
            <person name="Culley D."/>
            <person name="Daum C."/>
            <person name="Ezra D."/>
            <person name="Gonzalez J."/>
            <person name="Henrissat B."/>
            <person name="Kuo A."/>
            <person name="Liang C."/>
            <person name="Lipzen A."/>
            <person name="Lutzoni F."/>
            <person name="Magnuson J."/>
            <person name="Mondo S."/>
            <person name="Nolan M."/>
            <person name="Ohm R."/>
            <person name="Pangilinan J."/>
            <person name="Park H.-J."/>
            <person name="Ramirez L."/>
            <person name="Alfaro M."/>
            <person name="Sun H."/>
            <person name="Tritt A."/>
            <person name="Yoshinaga Y."/>
            <person name="Zwiers L.-H."/>
            <person name="Turgeon B."/>
            <person name="Goodwin S."/>
            <person name="Spatafora J."/>
            <person name="Crous P."/>
            <person name="Grigoriev I."/>
        </authorList>
    </citation>
    <scope>NUCLEOTIDE SEQUENCE</scope>
    <source>
        <strain evidence="3">CBS 116435</strain>
    </source>
</reference>
<dbReference type="AlphaFoldDB" id="A0A9P4Q6M5"/>
<protein>
    <submittedName>
        <fullName evidence="3">Uncharacterized protein</fullName>
    </submittedName>
</protein>
<name>A0A9P4Q6M5_9PEZI</name>
<dbReference type="EMBL" id="MU003798">
    <property type="protein sequence ID" value="KAF2720530.1"/>
    <property type="molecule type" value="Genomic_DNA"/>
</dbReference>
<accession>A0A9P4Q6M5</accession>
<keyword evidence="4" id="KW-1185">Reference proteome</keyword>
<comment type="caution">
    <text evidence="3">The sequence shown here is derived from an EMBL/GenBank/DDBJ whole genome shotgun (WGS) entry which is preliminary data.</text>
</comment>
<evidence type="ECO:0000313" key="3">
    <source>
        <dbReference type="EMBL" id="KAF2720530.1"/>
    </source>
</evidence>
<evidence type="ECO:0000256" key="2">
    <source>
        <dbReference type="SAM" id="Phobius"/>
    </source>
</evidence>
<feature type="transmembrane region" description="Helical" evidence="2">
    <location>
        <begin position="160"/>
        <end position="182"/>
    </location>
</feature>
<feature type="region of interest" description="Disordered" evidence="1">
    <location>
        <begin position="1"/>
        <end position="32"/>
    </location>
</feature>
<evidence type="ECO:0000256" key="1">
    <source>
        <dbReference type="SAM" id="MobiDB-lite"/>
    </source>
</evidence>
<dbReference type="Proteomes" id="UP000799441">
    <property type="component" value="Unassembled WGS sequence"/>
</dbReference>
<feature type="compositionally biased region" description="Polar residues" evidence="1">
    <location>
        <begin position="22"/>
        <end position="32"/>
    </location>
</feature>
<evidence type="ECO:0000313" key="4">
    <source>
        <dbReference type="Proteomes" id="UP000799441"/>
    </source>
</evidence>
<keyword evidence="2" id="KW-0812">Transmembrane</keyword>
<gene>
    <name evidence="3" type="ORF">K431DRAFT_304187</name>
</gene>
<proteinExistence type="predicted"/>
<dbReference type="OrthoDB" id="443402at2759"/>
<keyword evidence="2" id="KW-0472">Membrane</keyword>
<keyword evidence="2" id="KW-1133">Transmembrane helix</keyword>